<dbReference type="EMBL" id="JACHFN010000013">
    <property type="protein sequence ID" value="MBB5235552.1"/>
    <property type="molecule type" value="Genomic_DNA"/>
</dbReference>
<evidence type="ECO:0000313" key="1">
    <source>
        <dbReference type="EMBL" id="MBB5235552.1"/>
    </source>
</evidence>
<dbReference type="RefSeq" id="WP_184030859.1">
    <property type="nucleotide sequence ID" value="NZ_JACHFN010000013.1"/>
</dbReference>
<dbReference type="Proteomes" id="UP000525389">
    <property type="component" value="Unassembled WGS sequence"/>
</dbReference>
<gene>
    <name evidence="1" type="ORF">HNQ09_003009</name>
</gene>
<accession>A0A7W8LRE7</accession>
<evidence type="ECO:0000313" key="2">
    <source>
        <dbReference type="Proteomes" id="UP000525389"/>
    </source>
</evidence>
<reference evidence="1 2" key="1">
    <citation type="submission" date="2020-08" db="EMBL/GenBank/DDBJ databases">
        <title>Genomic Encyclopedia of Type Strains, Phase IV (KMG-IV): sequencing the most valuable type-strain genomes for metagenomic binning, comparative biology and taxonomic classification.</title>
        <authorList>
            <person name="Goeker M."/>
        </authorList>
    </citation>
    <scope>NUCLEOTIDE SEQUENCE [LARGE SCALE GENOMIC DNA]</scope>
    <source>
        <strain evidence="1 2">DSM 101791</strain>
    </source>
</reference>
<keyword evidence="2" id="KW-1185">Reference proteome</keyword>
<comment type="caution">
    <text evidence="1">The sequence shown here is derived from an EMBL/GenBank/DDBJ whole genome shotgun (WGS) entry which is preliminary data.</text>
</comment>
<organism evidence="1 2">
    <name type="scientific">Deinococcus budaensis</name>
    <dbReference type="NCBI Taxonomy" id="1665626"/>
    <lineage>
        <taxon>Bacteria</taxon>
        <taxon>Thermotogati</taxon>
        <taxon>Deinococcota</taxon>
        <taxon>Deinococci</taxon>
        <taxon>Deinococcales</taxon>
        <taxon>Deinococcaceae</taxon>
        <taxon>Deinococcus</taxon>
    </lineage>
</organism>
<sequence length="119" mass="13063">MQAVLLGPETFLLDTLLGDQCGRPLLQSRQETCPVAPLPREACSFSFPGLPGLLLQAVLLGPETFLLDTLLGGTLDQPTLQAGKQSRLLLSLSCPACSLRHRRLLTDQRRFLDPWKPLT</sequence>
<name>A0A7W8LRE7_9DEIO</name>
<dbReference type="AlphaFoldDB" id="A0A7W8LRE7"/>
<protein>
    <submittedName>
        <fullName evidence="1">Uncharacterized protein</fullName>
    </submittedName>
</protein>
<proteinExistence type="predicted"/>